<dbReference type="AlphaFoldDB" id="A0A5B7FUU4"/>
<comment type="caution">
    <text evidence="2">The sequence shown here is derived from an EMBL/GenBank/DDBJ whole genome shotgun (WGS) entry which is preliminary data.</text>
</comment>
<proteinExistence type="predicted"/>
<protein>
    <submittedName>
        <fullName evidence="2">Uncharacterized protein</fullName>
    </submittedName>
</protein>
<organism evidence="2 3">
    <name type="scientific">Portunus trituberculatus</name>
    <name type="common">Swimming crab</name>
    <name type="synonym">Neptunus trituberculatus</name>
    <dbReference type="NCBI Taxonomy" id="210409"/>
    <lineage>
        <taxon>Eukaryota</taxon>
        <taxon>Metazoa</taxon>
        <taxon>Ecdysozoa</taxon>
        <taxon>Arthropoda</taxon>
        <taxon>Crustacea</taxon>
        <taxon>Multicrustacea</taxon>
        <taxon>Malacostraca</taxon>
        <taxon>Eumalacostraca</taxon>
        <taxon>Eucarida</taxon>
        <taxon>Decapoda</taxon>
        <taxon>Pleocyemata</taxon>
        <taxon>Brachyura</taxon>
        <taxon>Eubrachyura</taxon>
        <taxon>Portunoidea</taxon>
        <taxon>Portunidae</taxon>
        <taxon>Portuninae</taxon>
        <taxon>Portunus</taxon>
    </lineage>
</organism>
<name>A0A5B7FUU4_PORTR</name>
<feature type="region of interest" description="Disordered" evidence="1">
    <location>
        <begin position="104"/>
        <end position="134"/>
    </location>
</feature>
<evidence type="ECO:0000256" key="1">
    <source>
        <dbReference type="SAM" id="MobiDB-lite"/>
    </source>
</evidence>
<dbReference type="Proteomes" id="UP000324222">
    <property type="component" value="Unassembled WGS sequence"/>
</dbReference>
<sequence length="164" mass="17662">MVTRRPANQRSEECSVTIACLKVSVCIVFVSEVLARCAGSAGRGGAGLRWVAGVCCRCRRHLHAAPRLTTTTTTTTTIPTTTPFLAGRPALLWSALAPTTTTATIGDLTTTSPPPHLNPPSRPPTSTSRNSRFPLHLNFPLAPTHFLPSALRRGPCHRLERCEE</sequence>
<dbReference type="EMBL" id="VSRR010008407">
    <property type="protein sequence ID" value="MPC48668.1"/>
    <property type="molecule type" value="Genomic_DNA"/>
</dbReference>
<keyword evidence="3" id="KW-1185">Reference proteome</keyword>
<reference evidence="2 3" key="1">
    <citation type="submission" date="2019-05" db="EMBL/GenBank/DDBJ databases">
        <title>Another draft genome of Portunus trituberculatus and its Hox gene families provides insights of decapod evolution.</title>
        <authorList>
            <person name="Jeong J.-H."/>
            <person name="Song I."/>
            <person name="Kim S."/>
            <person name="Choi T."/>
            <person name="Kim D."/>
            <person name="Ryu S."/>
            <person name="Kim W."/>
        </authorList>
    </citation>
    <scope>NUCLEOTIDE SEQUENCE [LARGE SCALE GENOMIC DNA]</scope>
    <source>
        <tissue evidence="2">Muscle</tissue>
    </source>
</reference>
<gene>
    <name evidence="2" type="ORF">E2C01_042450</name>
</gene>
<evidence type="ECO:0000313" key="3">
    <source>
        <dbReference type="Proteomes" id="UP000324222"/>
    </source>
</evidence>
<evidence type="ECO:0000313" key="2">
    <source>
        <dbReference type="EMBL" id="MPC48668.1"/>
    </source>
</evidence>
<feature type="compositionally biased region" description="Pro residues" evidence="1">
    <location>
        <begin position="112"/>
        <end position="123"/>
    </location>
</feature>
<accession>A0A5B7FUU4</accession>